<keyword evidence="6" id="KW-1185">Reference proteome</keyword>
<dbReference type="Proteomes" id="UP000239710">
    <property type="component" value="Unassembled WGS sequence"/>
</dbReference>
<evidence type="ECO:0000259" key="2">
    <source>
        <dbReference type="SMART" id="SM00528"/>
    </source>
</evidence>
<evidence type="ECO:0000313" key="5">
    <source>
        <dbReference type="Proteomes" id="UP000092503"/>
    </source>
</evidence>
<evidence type="ECO:0000313" key="3">
    <source>
        <dbReference type="EMBL" id="PPV08843.1"/>
    </source>
</evidence>
<evidence type="ECO:0000313" key="4">
    <source>
        <dbReference type="EMBL" id="SBV49675.1"/>
    </source>
</evidence>
<dbReference type="EMBL" id="FLTX01000006">
    <property type="protein sequence ID" value="SBV49675.1"/>
    <property type="molecule type" value="Genomic_DNA"/>
</dbReference>
<evidence type="ECO:0000256" key="1">
    <source>
        <dbReference type="SAM" id="Coils"/>
    </source>
</evidence>
<name>A0A1C3NGZ2_9XANT</name>
<dbReference type="RefSeq" id="WP_065466195.1">
    <property type="nucleotide sequence ID" value="NZ_FLTX01000006.1"/>
</dbReference>
<reference evidence="3 6" key="2">
    <citation type="submission" date="2016-08" db="EMBL/GenBank/DDBJ databases">
        <title>Evolution of the type three secretion system and type three effector repertoires in Xanthomonas.</title>
        <authorList>
            <person name="Merda D."/>
            <person name="Briand M."/>
            <person name="Bosis E."/>
            <person name="Rousseau C."/>
            <person name="Portier P."/>
            <person name="Jacques M.-A."/>
            <person name="Fischer-Le Saux M."/>
        </authorList>
    </citation>
    <scope>NUCLEOTIDE SEQUENCE [LARGE SCALE GENOMIC DNA]</scope>
    <source>
        <strain evidence="3 6">CFBP1976</strain>
    </source>
</reference>
<protein>
    <submittedName>
        <fullName evidence="4">Histone-like nucleoid-structuring protein</fullName>
    </submittedName>
</protein>
<gene>
    <name evidence="4" type="ORF">XBLMG947_0447</name>
    <name evidence="3" type="ORF">XbrCFBP1976_00015</name>
</gene>
<feature type="coiled-coil region" evidence="1">
    <location>
        <begin position="6"/>
        <end position="36"/>
    </location>
</feature>
<reference evidence="4 5" key="1">
    <citation type="submission" date="2016-06" db="EMBL/GenBank/DDBJ databases">
        <authorList>
            <person name="Kjaerup R.B."/>
            <person name="Dalgaard T.S."/>
            <person name="Juul-Madsen H.R."/>
        </authorList>
    </citation>
    <scope>NUCLEOTIDE SEQUENCE [LARGE SCALE GENOMIC DNA]</scope>
    <source>
        <strain evidence="4">LMG947</strain>
    </source>
</reference>
<dbReference type="Pfam" id="PF00816">
    <property type="entry name" value="Histone_HNS"/>
    <property type="match status" value="1"/>
</dbReference>
<dbReference type="SUPFAM" id="SSF81273">
    <property type="entry name" value="H-NS histone-like proteins"/>
    <property type="match status" value="1"/>
</dbReference>
<dbReference type="Proteomes" id="UP000092503">
    <property type="component" value="Unassembled WGS sequence"/>
</dbReference>
<dbReference type="InterPro" id="IPR027444">
    <property type="entry name" value="H-NS_C_dom"/>
</dbReference>
<organism evidence="4 5">
    <name type="scientific">Xanthomonas bromi</name>
    <dbReference type="NCBI Taxonomy" id="56449"/>
    <lineage>
        <taxon>Bacteria</taxon>
        <taxon>Pseudomonadati</taxon>
        <taxon>Pseudomonadota</taxon>
        <taxon>Gammaproteobacteria</taxon>
        <taxon>Lysobacterales</taxon>
        <taxon>Lysobacteraceae</taxon>
        <taxon>Xanthomonas</taxon>
    </lineage>
</organism>
<dbReference type="Gene3D" id="3.30.160.510">
    <property type="entry name" value="Histone-like nucleoid-structuring protein H-NS"/>
    <property type="match status" value="1"/>
</dbReference>
<dbReference type="AlphaFoldDB" id="A0A1C3NGZ2"/>
<keyword evidence="1" id="KW-0175">Coiled coil</keyword>
<dbReference type="EMBL" id="MDCE01000001">
    <property type="protein sequence ID" value="PPV08843.1"/>
    <property type="molecule type" value="Genomic_DNA"/>
</dbReference>
<evidence type="ECO:0000313" key="6">
    <source>
        <dbReference type="Proteomes" id="UP000239710"/>
    </source>
</evidence>
<accession>A0A1C3NGZ2</accession>
<feature type="domain" description="DNA-binding protein H-NS-like C-terminal" evidence="2">
    <location>
        <begin position="76"/>
        <end position="119"/>
    </location>
</feature>
<dbReference type="OrthoDB" id="6088948at2"/>
<sequence length="131" mass="14639">MTTASLSALAAAKEKLAEEIRKLEEQEAQLRQQQSSEAYSEIVKLLDQYTEHFSAKQKSEIAALIGAGVAKPKKAASPKKEVAPKYWLPHNQETWSGRGRPPKAFTIWQGSASYKEWKAKHPDEKFPAFPG</sequence>
<dbReference type="GO" id="GO:0003677">
    <property type="term" value="F:DNA binding"/>
    <property type="evidence" value="ECO:0007669"/>
    <property type="project" value="InterPro"/>
</dbReference>
<proteinExistence type="predicted"/>
<dbReference type="SMART" id="SM00528">
    <property type="entry name" value="HNS"/>
    <property type="match status" value="1"/>
</dbReference>